<accession>A0A7J0ETK1</accession>
<comment type="caution">
    <text evidence="2">The sequence shown here is derived from an EMBL/GenBank/DDBJ whole genome shotgun (WGS) entry which is preliminary data.</text>
</comment>
<evidence type="ECO:0000313" key="3">
    <source>
        <dbReference type="Proteomes" id="UP000585474"/>
    </source>
</evidence>
<name>A0A7J0ETK1_9ERIC</name>
<protein>
    <submittedName>
        <fullName evidence="2">Uncharacterized protein</fullName>
    </submittedName>
</protein>
<evidence type="ECO:0000313" key="2">
    <source>
        <dbReference type="EMBL" id="GFY89536.1"/>
    </source>
</evidence>
<reference evidence="2 3" key="1">
    <citation type="submission" date="2019-07" db="EMBL/GenBank/DDBJ databases">
        <title>De Novo Assembly of kiwifruit Actinidia rufa.</title>
        <authorList>
            <person name="Sugita-Konishi S."/>
            <person name="Sato K."/>
            <person name="Mori E."/>
            <person name="Abe Y."/>
            <person name="Kisaki G."/>
            <person name="Hamano K."/>
            <person name="Suezawa K."/>
            <person name="Otani M."/>
            <person name="Fukuda T."/>
            <person name="Manabe T."/>
            <person name="Gomi K."/>
            <person name="Tabuchi M."/>
            <person name="Akimitsu K."/>
            <person name="Kataoka I."/>
        </authorList>
    </citation>
    <scope>NUCLEOTIDE SEQUENCE [LARGE SCALE GENOMIC DNA]</scope>
    <source>
        <strain evidence="3">cv. Fuchu</strain>
    </source>
</reference>
<evidence type="ECO:0000256" key="1">
    <source>
        <dbReference type="SAM" id="MobiDB-lite"/>
    </source>
</evidence>
<organism evidence="2 3">
    <name type="scientific">Actinidia rufa</name>
    <dbReference type="NCBI Taxonomy" id="165716"/>
    <lineage>
        <taxon>Eukaryota</taxon>
        <taxon>Viridiplantae</taxon>
        <taxon>Streptophyta</taxon>
        <taxon>Embryophyta</taxon>
        <taxon>Tracheophyta</taxon>
        <taxon>Spermatophyta</taxon>
        <taxon>Magnoliopsida</taxon>
        <taxon>eudicotyledons</taxon>
        <taxon>Gunneridae</taxon>
        <taxon>Pentapetalae</taxon>
        <taxon>asterids</taxon>
        <taxon>Ericales</taxon>
        <taxon>Actinidiaceae</taxon>
        <taxon>Actinidia</taxon>
    </lineage>
</organism>
<gene>
    <name evidence="2" type="ORF">Acr_06g0014760</name>
</gene>
<dbReference type="EMBL" id="BJWL01000006">
    <property type="protein sequence ID" value="GFY89536.1"/>
    <property type="molecule type" value="Genomic_DNA"/>
</dbReference>
<feature type="compositionally biased region" description="Gly residues" evidence="1">
    <location>
        <begin position="12"/>
        <end position="29"/>
    </location>
</feature>
<feature type="region of interest" description="Disordered" evidence="1">
    <location>
        <begin position="1"/>
        <end position="51"/>
    </location>
</feature>
<proteinExistence type="predicted"/>
<dbReference type="Proteomes" id="UP000585474">
    <property type="component" value="Unassembled WGS sequence"/>
</dbReference>
<dbReference type="AlphaFoldDB" id="A0A7J0ETK1"/>
<keyword evidence="3" id="KW-1185">Reference proteome</keyword>
<feature type="compositionally biased region" description="Gly residues" evidence="1">
    <location>
        <begin position="38"/>
        <end position="51"/>
    </location>
</feature>
<sequence length="51" mass="4782">MWPLVDEIDRVGVGGGGGSTAGAMGGGGEDAGDRDVTSGGGLEGGSGRLSF</sequence>